<gene>
    <name evidence="1" type="ORF">DA01_00890</name>
</gene>
<organism evidence="1 2">
    <name type="scientific">Dehalococcoides mccartyi</name>
    <dbReference type="NCBI Taxonomy" id="61435"/>
    <lineage>
        <taxon>Bacteria</taxon>
        <taxon>Bacillati</taxon>
        <taxon>Chloroflexota</taxon>
        <taxon>Dehalococcoidia</taxon>
        <taxon>Dehalococcoidales</taxon>
        <taxon>Dehalococcoidaceae</taxon>
        <taxon>Dehalococcoides</taxon>
    </lineage>
</organism>
<sequence>MANLKGSKPLPPYVSYRTFLNFLLGLQEAIPSRLDRSFWGDKWSGSTGTQLMAALRFLGLADNEGMPREKLRRLVDAKGEDRTLILRQIALEGYEFVFNSSADPESLTYAQLEELFHNSFKVADDVVRKCIKFFLGLAEDADIPISPFVTKKSRTARSGAGNKKVSRKIMPRTASHVLIPDNTMKIPENSDMDKVLLGKFPTFDPAWTDEVKVKWFEAFDVLLNKVSKT</sequence>
<dbReference type="RefSeq" id="WP_058292094.1">
    <property type="nucleotide sequence ID" value="NZ_JGYD01000010.1"/>
</dbReference>
<accession>A0A0V8M4U9</accession>
<evidence type="ECO:0000313" key="2">
    <source>
        <dbReference type="Proteomes" id="UP000053577"/>
    </source>
</evidence>
<evidence type="ECO:0008006" key="3">
    <source>
        <dbReference type="Google" id="ProtNLM"/>
    </source>
</evidence>
<dbReference type="AlphaFoldDB" id="A0A0V8M4U9"/>
<name>A0A0V8M4U9_9CHLR</name>
<proteinExistence type="predicted"/>
<dbReference type="eggNOG" id="ENOG503342G">
    <property type="taxonomic scope" value="Bacteria"/>
</dbReference>
<comment type="caution">
    <text evidence="1">The sequence shown here is derived from an EMBL/GenBank/DDBJ whole genome shotgun (WGS) entry which is preliminary data.</text>
</comment>
<protein>
    <recommendedName>
        <fullName evidence="3">DUF5343 domain-containing protein</fullName>
    </recommendedName>
</protein>
<dbReference type="Pfam" id="PF17278">
    <property type="entry name" value="DUF5343"/>
    <property type="match status" value="1"/>
</dbReference>
<dbReference type="InterPro" id="IPR035235">
    <property type="entry name" value="DUF5343"/>
</dbReference>
<evidence type="ECO:0000313" key="1">
    <source>
        <dbReference type="EMBL" id="KSV18561.1"/>
    </source>
</evidence>
<dbReference type="Proteomes" id="UP000053577">
    <property type="component" value="Unassembled WGS sequence"/>
</dbReference>
<dbReference type="EMBL" id="JGYD01000010">
    <property type="protein sequence ID" value="KSV18561.1"/>
    <property type="molecule type" value="Genomic_DNA"/>
</dbReference>
<reference evidence="1 2" key="1">
    <citation type="journal article" date="2015" name="Sci. Rep.">
        <title>A comparative genomics and reductive dehalogenase gene transcription study of two chloroethene-respiring bacteria, Dehalococcoides mccartyi strains MB and 11a.</title>
        <authorList>
            <person name="Low A."/>
            <person name="Shen Z."/>
            <person name="Cheng D."/>
            <person name="Rogers M.J."/>
            <person name="Lee P.K."/>
            <person name="He J."/>
        </authorList>
    </citation>
    <scope>NUCLEOTIDE SEQUENCE [LARGE SCALE GENOMIC DNA]</scope>
    <source>
        <strain evidence="1 2">MB</strain>
    </source>
</reference>
<dbReference type="OrthoDB" id="165598at2"/>
<dbReference type="PATRIC" id="fig|61435.5.peg.184"/>